<evidence type="ECO:0000313" key="1">
    <source>
        <dbReference type="EMBL" id="KAI3706120.1"/>
    </source>
</evidence>
<keyword evidence="2" id="KW-1185">Reference proteome</keyword>
<organism evidence="1 2">
    <name type="scientific">Smallanthus sonchifolius</name>
    <dbReference type="NCBI Taxonomy" id="185202"/>
    <lineage>
        <taxon>Eukaryota</taxon>
        <taxon>Viridiplantae</taxon>
        <taxon>Streptophyta</taxon>
        <taxon>Embryophyta</taxon>
        <taxon>Tracheophyta</taxon>
        <taxon>Spermatophyta</taxon>
        <taxon>Magnoliopsida</taxon>
        <taxon>eudicotyledons</taxon>
        <taxon>Gunneridae</taxon>
        <taxon>Pentapetalae</taxon>
        <taxon>asterids</taxon>
        <taxon>campanulids</taxon>
        <taxon>Asterales</taxon>
        <taxon>Asteraceae</taxon>
        <taxon>Asteroideae</taxon>
        <taxon>Heliantheae alliance</taxon>
        <taxon>Millerieae</taxon>
        <taxon>Smallanthus</taxon>
    </lineage>
</organism>
<dbReference type="EMBL" id="CM042042">
    <property type="protein sequence ID" value="KAI3706120.1"/>
    <property type="molecule type" value="Genomic_DNA"/>
</dbReference>
<protein>
    <submittedName>
        <fullName evidence="1">Uncharacterized protein</fullName>
    </submittedName>
</protein>
<name>A0ACB9ACE5_9ASTR</name>
<dbReference type="Proteomes" id="UP001056120">
    <property type="component" value="Linkage Group LG25"/>
</dbReference>
<accession>A0ACB9ACE5</accession>
<sequence length="84" mass="9839">MDEYLFSPKMSILPNTHTSITINLQTPPPFNREEEYKRRKTRSDQRGACSKVHPSDSCSRYSFFFLFIQSGTPNFIYSYPFSSN</sequence>
<gene>
    <name evidence="1" type="ORF">L1987_76378</name>
</gene>
<evidence type="ECO:0000313" key="2">
    <source>
        <dbReference type="Proteomes" id="UP001056120"/>
    </source>
</evidence>
<reference evidence="2" key="1">
    <citation type="journal article" date="2022" name="Mol. Ecol. Resour.">
        <title>The genomes of chicory, endive, great burdock and yacon provide insights into Asteraceae palaeo-polyploidization history and plant inulin production.</title>
        <authorList>
            <person name="Fan W."/>
            <person name="Wang S."/>
            <person name="Wang H."/>
            <person name="Wang A."/>
            <person name="Jiang F."/>
            <person name="Liu H."/>
            <person name="Zhao H."/>
            <person name="Xu D."/>
            <person name="Zhang Y."/>
        </authorList>
    </citation>
    <scope>NUCLEOTIDE SEQUENCE [LARGE SCALE GENOMIC DNA]</scope>
    <source>
        <strain evidence="2">cv. Yunnan</strain>
    </source>
</reference>
<comment type="caution">
    <text evidence="1">The sequence shown here is derived from an EMBL/GenBank/DDBJ whole genome shotgun (WGS) entry which is preliminary data.</text>
</comment>
<proteinExistence type="predicted"/>
<reference evidence="1 2" key="2">
    <citation type="journal article" date="2022" name="Mol. Ecol. Resour.">
        <title>The genomes of chicory, endive, great burdock and yacon provide insights into Asteraceae paleo-polyploidization history and plant inulin production.</title>
        <authorList>
            <person name="Fan W."/>
            <person name="Wang S."/>
            <person name="Wang H."/>
            <person name="Wang A."/>
            <person name="Jiang F."/>
            <person name="Liu H."/>
            <person name="Zhao H."/>
            <person name="Xu D."/>
            <person name="Zhang Y."/>
        </authorList>
    </citation>
    <scope>NUCLEOTIDE SEQUENCE [LARGE SCALE GENOMIC DNA]</scope>
    <source>
        <strain evidence="2">cv. Yunnan</strain>
        <tissue evidence="1">Leaves</tissue>
    </source>
</reference>